<feature type="compositionally biased region" description="Polar residues" evidence="7">
    <location>
        <begin position="259"/>
        <end position="268"/>
    </location>
</feature>
<evidence type="ECO:0000256" key="4">
    <source>
        <dbReference type="ARBA" id="ARBA00022833"/>
    </source>
</evidence>
<dbReference type="PANTHER" id="PTHR23215:SF0">
    <property type="entry name" value="BUB3-INTERACTING AND GLEBS MOTIF-CONTAINING PROTEIN ZNF207"/>
    <property type="match status" value="1"/>
</dbReference>
<keyword evidence="2" id="KW-0479">Metal-binding</keyword>
<proteinExistence type="predicted"/>
<dbReference type="PROSITE" id="PS50808">
    <property type="entry name" value="ZF_BED"/>
    <property type="match status" value="1"/>
</dbReference>
<feature type="region of interest" description="Disordered" evidence="7">
    <location>
        <begin position="199"/>
        <end position="474"/>
    </location>
</feature>
<feature type="region of interest" description="Disordered" evidence="7">
    <location>
        <begin position="97"/>
        <end position="137"/>
    </location>
</feature>
<dbReference type="RefSeq" id="XP_014158448.1">
    <property type="nucleotide sequence ID" value="XM_014302973.1"/>
</dbReference>
<dbReference type="AlphaFoldDB" id="A0A0L0G6N8"/>
<evidence type="ECO:0000256" key="1">
    <source>
        <dbReference type="ARBA" id="ARBA00004123"/>
    </source>
</evidence>
<feature type="domain" description="BED-type" evidence="8">
    <location>
        <begin position="7"/>
        <end position="66"/>
    </location>
</feature>
<dbReference type="STRING" id="667725.A0A0L0G6N8"/>
<protein>
    <recommendedName>
        <fullName evidence="8">BED-type domain-containing protein</fullName>
    </recommendedName>
</protein>
<dbReference type="Proteomes" id="UP000054560">
    <property type="component" value="Unassembled WGS sequence"/>
</dbReference>
<name>A0A0L0G6N8_9EUKA</name>
<evidence type="ECO:0000313" key="9">
    <source>
        <dbReference type="EMBL" id="KNC84546.1"/>
    </source>
</evidence>
<dbReference type="SMART" id="SM00355">
    <property type="entry name" value="ZnF_C2H2"/>
    <property type="match status" value="2"/>
</dbReference>
<evidence type="ECO:0000313" key="10">
    <source>
        <dbReference type="Proteomes" id="UP000054560"/>
    </source>
</evidence>
<feature type="compositionally biased region" description="Low complexity" evidence="7">
    <location>
        <begin position="243"/>
        <end position="258"/>
    </location>
</feature>
<dbReference type="CDD" id="cd20908">
    <property type="entry name" value="SUF4-like"/>
    <property type="match status" value="1"/>
</dbReference>
<accession>A0A0L0G6N8</accession>
<dbReference type="eggNOG" id="KOG2893">
    <property type="taxonomic scope" value="Eukaryota"/>
</dbReference>
<evidence type="ECO:0000259" key="8">
    <source>
        <dbReference type="PROSITE" id="PS50808"/>
    </source>
</evidence>
<dbReference type="InterPro" id="IPR003656">
    <property type="entry name" value="Znf_BED"/>
</dbReference>
<dbReference type="EMBL" id="KQ241757">
    <property type="protein sequence ID" value="KNC84546.1"/>
    <property type="molecule type" value="Genomic_DNA"/>
</dbReference>
<keyword evidence="3 6" id="KW-0863">Zinc-finger</keyword>
<dbReference type="GeneID" id="25903752"/>
<evidence type="ECO:0000256" key="6">
    <source>
        <dbReference type="PROSITE-ProRule" id="PRU00027"/>
    </source>
</evidence>
<sequence length="514" mass="53061">MGKKKKSKPQKPWCYYCDREFDDEKVLIMHQKAKHFKCIVCSKKLNTAGGMVIHCMQVHKEQVKSVPNAKEGRTSVDLEVFGMEGIPASALQQKAVERGLAPQDGPEQKKQKLDSPGPNAQQSNYGMPQMQQPMNTQHMSMPPQQMYGMNPQMQQGYNPYMQMPGQMPGQPMQMPGYMGQMGQMGGHMMGHMGAPGMGPPGPMNGGRPMGMGMPGQMGQMGPPPNQPPNTGMNQNSNTGSPNSAPGGPHPGQSPGSNPMNQQSQTRTSLAADGSTRGSVGAGSAPGQSQNGPPGASVDSSADGSGTSQKPVVPSGSSAPAPGSSGPGQGANGPPSIYYTQGQGGINGPPPGMNGPNSGRNGPPPGMNGPPPGMNGPPPGMNGPPPGYRGDPNFRPNGPPPRMGGMYNGPPGQQRSSPGPPPSGGPPPAFGAYSAAPSGPPPAFQAYTKEEPAVPGSAAPAPVRATTPPVGPPVLKDSKLIFWHADKSMEEVRAELPQYGMNLAEISSGPQPAAM</sequence>
<organism evidence="9 10">
    <name type="scientific">Sphaeroforma arctica JP610</name>
    <dbReference type="NCBI Taxonomy" id="667725"/>
    <lineage>
        <taxon>Eukaryota</taxon>
        <taxon>Ichthyosporea</taxon>
        <taxon>Ichthyophonida</taxon>
        <taxon>Sphaeroforma</taxon>
    </lineage>
</organism>
<feature type="compositionally biased region" description="Polar residues" evidence="7">
    <location>
        <begin position="118"/>
        <end position="137"/>
    </location>
</feature>
<evidence type="ECO:0000256" key="7">
    <source>
        <dbReference type="SAM" id="MobiDB-lite"/>
    </source>
</evidence>
<feature type="compositionally biased region" description="Gly residues" evidence="7">
    <location>
        <begin position="203"/>
        <end position="215"/>
    </location>
</feature>
<dbReference type="GO" id="GO:0003677">
    <property type="term" value="F:DNA binding"/>
    <property type="evidence" value="ECO:0007669"/>
    <property type="project" value="InterPro"/>
</dbReference>
<evidence type="ECO:0000256" key="5">
    <source>
        <dbReference type="ARBA" id="ARBA00023242"/>
    </source>
</evidence>
<dbReference type="PANTHER" id="PTHR23215">
    <property type="entry name" value="ZINC FINGER PROTEIN 207"/>
    <property type="match status" value="1"/>
</dbReference>
<dbReference type="Gene3D" id="3.30.160.60">
    <property type="entry name" value="Classic Zinc Finger"/>
    <property type="match status" value="1"/>
</dbReference>
<evidence type="ECO:0000256" key="3">
    <source>
        <dbReference type="ARBA" id="ARBA00022771"/>
    </source>
</evidence>
<gene>
    <name evidence="9" type="ORF">SARC_03248</name>
</gene>
<reference evidence="9 10" key="1">
    <citation type="submission" date="2011-02" db="EMBL/GenBank/DDBJ databases">
        <title>The Genome Sequence of Sphaeroforma arctica JP610.</title>
        <authorList>
            <consortium name="The Broad Institute Genome Sequencing Platform"/>
            <person name="Russ C."/>
            <person name="Cuomo C."/>
            <person name="Young S.K."/>
            <person name="Zeng Q."/>
            <person name="Gargeya S."/>
            <person name="Alvarado L."/>
            <person name="Berlin A."/>
            <person name="Chapman S.B."/>
            <person name="Chen Z."/>
            <person name="Freedman E."/>
            <person name="Gellesch M."/>
            <person name="Goldberg J."/>
            <person name="Griggs A."/>
            <person name="Gujja S."/>
            <person name="Heilman E."/>
            <person name="Heiman D."/>
            <person name="Howarth C."/>
            <person name="Mehta T."/>
            <person name="Neiman D."/>
            <person name="Pearson M."/>
            <person name="Roberts A."/>
            <person name="Saif S."/>
            <person name="Shea T."/>
            <person name="Shenoy N."/>
            <person name="Sisk P."/>
            <person name="Stolte C."/>
            <person name="Sykes S."/>
            <person name="White J."/>
            <person name="Yandava C."/>
            <person name="Burger G."/>
            <person name="Gray M.W."/>
            <person name="Holland P.W.H."/>
            <person name="King N."/>
            <person name="Lang F.B.F."/>
            <person name="Roger A.J."/>
            <person name="Ruiz-Trillo I."/>
            <person name="Haas B."/>
            <person name="Nusbaum C."/>
            <person name="Birren B."/>
        </authorList>
    </citation>
    <scope>NUCLEOTIDE SEQUENCE [LARGE SCALE GENOMIC DNA]</scope>
    <source>
        <strain evidence="9 10">JP610</strain>
    </source>
</reference>
<keyword evidence="5" id="KW-0539">Nucleus</keyword>
<feature type="compositionally biased region" description="Low complexity" evidence="7">
    <location>
        <begin position="452"/>
        <end position="467"/>
    </location>
</feature>
<evidence type="ECO:0000256" key="2">
    <source>
        <dbReference type="ARBA" id="ARBA00022723"/>
    </source>
</evidence>
<comment type="subcellular location">
    <subcellularLocation>
        <location evidence="1">Nucleus</location>
    </subcellularLocation>
</comment>
<dbReference type="GO" id="GO:0005634">
    <property type="term" value="C:nucleus"/>
    <property type="evidence" value="ECO:0007669"/>
    <property type="project" value="UniProtKB-SubCell"/>
</dbReference>
<feature type="compositionally biased region" description="Low complexity" evidence="7">
    <location>
        <begin position="294"/>
        <end position="323"/>
    </location>
</feature>
<feature type="compositionally biased region" description="Pro residues" evidence="7">
    <location>
        <begin position="417"/>
        <end position="428"/>
    </location>
</feature>
<feature type="compositionally biased region" description="Low complexity" evidence="7">
    <location>
        <begin position="402"/>
        <end position="416"/>
    </location>
</feature>
<dbReference type="GO" id="GO:0008270">
    <property type="term" value="F:zinc ion binding"/>
    <property type="evidence" value="ECO:0007669"/>
    <property type="project" value="UniProtKB-KW"/>
</dbReference>
<dbReference type="PROSITE" id="PS00028">
    <property type="entry name" value="ZINC_FINGER_C2H2_1"/>
    <property type="match status" value="2"/>
</dbReference>
<keyword evidence="10" id="KW-1185">Reference proteome</keyword>
<keyword evidence="4" id="KW-0862">Zinc</keyword>
<dbReference type="InterPro" id="IPR013087">
    <property type="entry name" value="Znf_C2H2_type"/>
</dbReference>
<dbReference type="OrthoDB" id="1306014at2759"/>
<feature type="compositionally biased region" description="Pro residues" evidence="7">
    <location>
        <begin position="361"/>
        <end position="386"/>
    </location>
</feature>